<evidence type="ECO:0000259" key="10">
    <source>
        <dbReference type="Pfam" id="PF13868"/>
    </source>
</evidence>
<evidence type="ECO:0000256" key="8">
    <source>
        <dbReference type="SAM" id="Coils"/>
    </source>
</evidence>
<accession>X6NK31</accession>
<feature type="compositionally biased region" description="Basic and acidic residues" evidence="9">
    <location>
        <begin position="72"/>
        <end position="104"/>
    </location>
</feature>
<dbReference type="PANTHER" id="PTHR15504:SF0">
    <property type="entry name" value="CILIA- AND FLAGELLA-ASSOCIATED PROTEIN 45"/>
    <property type="match status" value="1"/>
</dbReference>
<dbReference type="Pfam" id="PF13868">
    <property type="entry name" value="TPH"/>
    <property type="match status" value="1"/>
</dbReference>
<keyword evidence="12" id="KW-1185">Reference proteome</keyword>
<reference evidence="11 12" key="1">
    <citation type="journal article" date="2013" name="Curr. Biol.">
        <title>The Genome of the Foraminiferan Reticulomyxa filosa.</title>
        <authorList>
            <person name="Glockner G."/>
            <person name="Hulsmann N."/>
            <person name="Schleicher M."/>
            <person name="Noegel A.A."/>
            <person name="Eichinger L."/>
            <person name="Gallinger C."/>
            <person name="Pawlowski J."/>
            <person name="Sierra R."/>
            <person name="Euteneuer U."/>
            <person name="Pillet L."/>
            <person name="Moustafa A."/>
            <person name="Platzer M."/>
            <person name="Groth M."/>
            <person name="Szafranski K."/>
            <person name="Schliwa M."/>
        </authorList>
    </citation>
    <scope>NUCLEOTIDE SEQUENCE [LARGE SCALE GENOMIC DNA]</scope>
</reference>
<keyword evidence="4" id="KW-0969">Cilium</keyword>
<evidence type="ECO:0000256" key="9">
    <source>
        <dbReference type="SAM" id="MobiDB-lite"/>
    </source>
</evidence>
<protein>
    <recommendedName>
        <fullName evidence="7">Cilia- and flagella-associated protein 45</fullName>
    </recommendedName>
</protein>
<feature type="compositionally biased region" description="Basic and acidic residues" evidence="9">
    <location>
        <begin position="49"/>
        <end position="58"/>
    </location>
</feature>
<evidence type="ECO:0000256" key="3">
    <source>
        <dbReference type="ARBA" id="ARBA00023054"/>
    </source>
</evidence>
<feature type="region of interest" description="Disordered" evidence="9">
    <location>
        <begin position="47"/>
        <end position="114"/>
    </location>
</feature>
<dbReference type="Proteomes" id="UP000023152">
    <property type="component" value="Unassembled WGS sequence"/>
</dbReference>
<feature type="compositionally biased region" description="Polar residues" evidence="9">
    <location>
        <begin position="60"/>
        <end position="71"/>
    </location>
</feature>
<evidence type="ECO:0000256" key="1">
    <source>
        <dbReference type="ARBA" id="ARBA00004230"/>
    </source>
</evidence>
<feature type="coiled-coil region" evidence="8">
    <location>
        <begin position="376"/>
        <end position="453"/>
    </location>
</feature>
<keyword evidence="2" id="KW-0282">Flagellum</keyword>
<dbReference type="GO" id="GO:0031514">
    <property type="term" value="C:motile cilium"/>
    <property type="evidence" value="ECO:0007669"/>
    <property type="project" value="UniProtKB-SubCell"/>
</dbReference>
<dbReference type="OrthoDB" id="1902038at2759"/>
<dbReference type="EMBL" id="ASPP01007712">
    <property type="protein sequence ID" value="ETO26670.1"/>
    <property type="molecule type" value="Genomic_DNA"/>
</dbReference>
<sequence length="502" mass="60167">MLLVNGQTVIGRKQHFNQKKNKSIIPPSSNSVMITTDDIQRMQTQSRYAHAEKQEGAHVQETQPATVPKSETNTKADIRKARILEIENKRREMNQTKREQEKTSKSKQKTVKNPVERQPIINRNDISAINSMVLYAKCAAVRERQIEEKNMLKQQYQQFDFNDKNPFFLKFLFTLYDKRAEQQMDDTMEIERISAIKNMELEQQRKQEAIKESTKVLCQQLQHNQLHRLEERELKKKEYLQLRKSMQEQQAKEEVKKQKKSKEVEQFLSDFKAFNAQLVEYRKNTKEREMQEEKKREEYLTEKQKREHEYMTKKERSKQEREQQVQKICQAQINGGVAAELEDMRIQRAEEEKERKWREQQIKEAGKRAQVKQDIIIAHQRQKQEKEVQLAEEEALERAEFEKNVNAFKEQQNTFLLEQKKHLQKTEEYKQFLQSQMQQKANAQNQSEHKENIFQADSMQQQKAWLEDYKQQKILELQNAKIPSKYWGPLQKFNVMDLDKAV</sequence>
<evidence type="ECO:0000256" key="5">
    <source>
        <dbReference type="ARBA" id="ARBA00023273"/>
    </source>
</evidence>
<comment type="similarity">
    <text evidence="6">Belongs to the CFAP45 family.</text>
</comment>
<dbReference type="OMA" id="AMRENCL"/>
<evidence type="ECO:0000256" key="2">
    <source>
        <dbReference type="ARBA" id="ARBA00022846"/>
    </source>
</evidence>
<evidence type="ECO:0000313" key="11">
    <source>
        <dbReference type="EMBL" id="ETO26670.1"/>
    </source>
</evidence>
<name>X6NK31_RETFI</name>
<feature type="coiled-coil region" evidence="8">
    <location>
        <begin position="196"/>
        <end position="252"/>
    </location>
</feature>
<evidence type="ECO:0000256" key="4">
    <source>
        <dbReference type="ARBA" id="ARBA00023069"/>
    </source>
</evidence>
<evidence type="ECO:0000256" key="7">
    <source>
        <dbReference type="ARBA" id="ARBA00034142"/>
    </source>
</evidence>
<dbReference type="InterPro" id="IPR033253">
    <property type="entry name" value="CFAP45"/>
</dbReference>
<dbReference type="InterPro" id="IPR043597">
    <property type="entry name" value="TPH_dom"/>
</dbReference>
<dbReference type="AlphaFoldDB" id="X6NK31"/>
<comment type="caution">
    <text evidence="11">The sequence shown here is derived from an EMBL/GenBank/DDBJ whole genome shotgun (WGS) entry which is preliminary data.</text>
</comment>
<keyword evidence="3 8" id="KW-0175">Coiled coil</keyword>
<keyword evidence="5" id="KW-0966">Cell projection</keyword>
<comment type="subcellular location">
    <subcellularLocation>
        <location evidence="1">Cell projection</location>
        <location evidence="1">Cilium</location>
        <location evidence="1">Flagellum</location>
    </subcellularLocation>
</comment>
<organism evidence="11 12">
    <name type="scientific">Reticulomyxa filosa</name>
    <dbReference type="NCBI Taxonomy" id="46433"/>
    <lineage>
        <taxon>Eukaryota</taxon>
        <taxon>Sar</taxon>
        <taxon>Rhizaria</taxon>
        <taxon>Retaria</taxon>
        <taxon>Foraminifera</taxon>
        <taxon>Monothalamids</taxon>
        <taxon>Reticulomyxidae</taxon>
        <taxon>Reticulomyxa</taxon>
    </lineage>
</organism>
<gene>
    <name evidence="11" type="ORF">RFI_10466</name>
</gene>
<dbReference type="PANTHER" id="PTHR15504">
    <property type="entry name" value="NASOPHARYNGEAL EPITHELIUM SPECIFIC PROTEIN 1"/>
    <property type="match status" value="1"/>
</dbReference>
<evidence type="ECO:0000313" key="12">
    <source>
        <dbReference type="Proteomes" id="UP000023152"/>
    </source>
</evidence>
<evidence type="ECO:0000256" key="6">
    <source>
        <dbReference type="ARBA" id="ARBA00034116"/>
    </source>
</evidence>
<feature type="domain" description="Trichohyalin-plectin-homology" evidence="10">
    <location>
        <begin position="178"/>
        <end position="482"/>
    </location>
</feature>
<proteinExistence type="inferred from homology"/>